<dbReference type="Proteomes" id="UP001271007">
    <property type="component" value="Unassembled WGS sequence"/>
</dbReference>
<feature type="coiled-coil region" evidence="1">
    <location>
        <begin position="33"/>
        <end position="60"/>
    </location>
</feature>
<evidence type="ECO:0000313" key="2">
    <source>
        <dbReference type="EMBL" id="KAK3049152.1"/>
    </source>
</evidence>
<protein>
    <recommendedName>
        <fullName evidence="4">Fungal N-terminal domain-containing protein</fullName>
    </recommendedName>
</protein>
<gene>
    <name evidence="2" type="ORF">LTR09_009571</name>
</gene>
<keyword evidence="3" id="KW-1185">Reference proteome</keyword>
<keyword evidence="1" id="KW-0175">Coiled coil</keyword>
<evidence type="ECO:0000256" key="1">
    <source>
        <dbReference type="SAM" id="Coils"/>
    </source>
</evidence>
<reference evidence="2" key="1">
    <citation type="submission" date="2023-04" db="EMBL/GenBank/DDBJ databases">
        <title>Black Yeasts Isolated from many extreme environments.</title>
        <authorList>
            <person name="Coleine C."/>
            <person name="Stajich J.E."/>
            <person name="Selbmann L."/>
        </authorList>
    </citation>
    <scope>NUCLEOTIDE SEQUENCE</scope>
    <source>
        <strain evidence="2">CCFEE 5312</strain>
    </source>
</reference>
<name>A0AAJ0G645_9PEZI</name>
<evidence type="ECO:0008006" key="4">
    <source>
        <dbReference type="Google" id="ProtNLM"/>
    </source>
</evidence>
<proteinExistence type="predicted"/>
<evidence type="ECO:0000313" key="3">
    <source>
        <dbReference type="Proteomes" id="UP001271007"/>
    </source>
</evidence>
<organism evidence="2 3">
    <name type="scientific">Extremus antarcticus</name>
    <dbReference type="NCBI Taxonomy" id="702011"/>
    <lineage>
        <taxon>Eukaryota</taxon>
        <taxon>Fungi</taxon>
        <taxon>Dikarya</taxon>
        <taxon>Ascomycota</taxon>
        <taxon>Pezizomycotina</taxon>
        <taxon>Dothideomycetes</taxon>
        <taxon>Dothideomycetidae</taxon>
        <taxon>Mycosphaerellales</taxon>
        <taxon>Extremaceae</taxon>
        <taxon>Extremus</taxon>
    </lineage>
</organism>
<dbReference type="EMBL" id="JAWDJX010000042">
    <property type="protein sequence ID" value="KAK3049152.1"/>
    <property type="molecule type" value="Genomic_DNA"/>
</dbReference>
<dbReference type="AlphaFoldDB" id="A0AAJ0G645"/>
<comment type="caution">
    <text evidence="2">The sequence shown here is derived from an EMBL/GenBank/DDBJ whole genome shotgun (WGS) entry which is preliminary data.</text>
</comment>
<accession>A0AAJ0G645</accession>
<sequence>MALEALGAAAAVLELGKAAWQISWTLYKFCEDTKNVNKTVDDLNREVKALARACDTIHDELKEVVGETTSNSRVYDKDERLWLRITEQTKECETTLVELGSIVNDVQDEGTNKLTQSKRQIKLNLRKDDLDRIRGRIQTHMESLQTILLVVNIKISYLAPGLANQELSRKVGELQMCIQKLQQQVQTTQQYAPPDNDVTLIDYAQDVVLSGVTLYEASIAGGSVTGGANAANANTRVAAWLSSFESLRRDTMPSEPSDDLGSRTLSVFTGDEAHTVPIDPTSAYPDARSLQHDQDFGNDSDVELSTEIIESALRDGASAFAKEEWLEAELLYEEALQHLQSLAVQSDHDVTLSSSNSSWLSARIIQRSQMKRNMLLRSSCSNPQPCSRKYRPVLSATQAICYRCCTFERESLSRLKHPVSGP</sequence>